<dbReference type="InParanoid" id="E3NG45"/>
<evidence type="ECO:0000256" key="1">
    <source>
        <dbReference type="ARBA" id="ARBA00022473"/>
    </source>
</evidence>
<feature type="domain" description="PUM-HD" evidence="6">
    <location>
        <begin position="121"/>
        <end position="528"/>
    </location>
</feature>
<dbReference type="GO" id="GO:0003730">
    <property type="term" value="F:mRNA 3'-UTR binding"/>
    <property type="evidence" value="ECO:0007669"/>
    <property type="project" value="TreeGrafter"/>
</dbReference>
<dbReference type="Gene3D" id="1.25.10.10">
    <property type="entry name" value="Leucine-rich Repeat Variant"/>
    <property type="match status" value="1"/>
</dbReference>
<keyword evidence="3" id="KW-0221">Differentiation</keyword>
<dbReference type="FunCoup" id="E3NG45">
    <property type="interactions" value="36"/>
</dbReference>
<proteinExistence type="predicted"/>
<feature type="repeat" description="Pumilio" evidence="4">
    <location>
        <begin position="189"/>
        <end position="227"/>
    </location>
</feature>
<dbReference type="OrthoDB" id="668540at2759"/>
<gene>
    <name evidence="7" type="ORF">CRE_09826</name>
</gene>
<name>E3NG45_CAERE</name>
<dbReference type="InterPro" id="IPR016024">
    <property type="entry name" value="ARM-type_fold"/>
</dbReference>
<evidence type="ECO:0000259" key="6">
    <source>
        <dbReference type="PROSITE" id="PS50303"/>
    </source>
</evidence>
<dbReference type="Pfam" id="PF00806">
    <property type="entry name" value="PUF"/>
    <property type="match status" value="8"/>
</dbReference>
<dbReference type="GO" id="GO:0030154">
    <property type="term" value="P:cell differentiation"/>
    <property type="evidence" value="ECO:0007669"/>
    <property type="project" value="UniProtKB-KW"/>
</dbReference>
<dbReference type="Proteomes" id="UP000008281">
    <property type="component" value="Unassembled WGS sequence"/>
</dbReference>
<dbReference type="AlphaFoldDB" id="E3NG45"/>
<dbReference type="OMA" id="RENCICK"/>
<feature type="repeat" description="Pumilio" evidence="4">
    <location>
        <begin position="264"/>
        <end position="301"/>
    </location>
</feature>
<feature type="repeat" description="Pumilio" evidence="4">
    <location>
        <begin position="446"/>
        <end position="485"/>
    </location>
</feature>
<dbReference type="STRING" id="31234.E3NG45"/>
<keyword evidence="2" id="KW-0677">Repeat</keyword>
<dbReference type="eggNOG" id="KOG1488">
    <property type="taxonomic scope" value="Eukaryota"/>
</dbReference>
<feature type="compositionally biased region" description="Low complexity" evidence="5">
    <location>
        <begin position="19"/>
        <end position="28"/>
    </location>
</feature>
<feature type="region of interest" description="Disordered" evidence="5">
    <location>
        <begin position="101"/>
        <end position="124"/>
    </location>
</feature>
<dbReference type="InterPro" id="IPR001313">
    <property type="entry name" value="Pumilio_RNA-bd_rpt"/>
</dbReference>
<dbReference type="PANTHER" id="PTHR12537">
    <property type="entry name" value="RNA BINDING PROTEIN PUMILIO-RELATED"/>
    <property type="match status" value="1"/>
</dbReference>
<feature type="repeat" description="Pumilio" evidence="4">
    <location>
        <begin position="305"/>
        <end position="352"/>
    </location>
</feature>
<feature type="repeat" description="Pumilio" evidence="4">
    <location>
        <begin position="392"/>
        <end position="427"/>
    </location>
</feature>
<feature type="compositionally biased region" description="Polar residues" evidence="5">
    <location>
        <begin position="560"/>
        <end position="581"/>
    </location>
</feature>
<dbReference type="PROSITE" id="PS50303">
    <property type="entry name" value="PUM_HD"/>
    <property type="match status" value="1"/>
</dbReference>
<dbReference type="PROSITE" id="PS50302">
    <property type="entry name" value="PUM"/>
    <property type="match status" value="6"/>
</dbReference>
<feature type="repeat" description="Pumilio" evidence="4">
    <location>
        <begin position="228"/>
        <end position="263"/>
    </location>
</feature>
<evidence type="ECO:0000256" key="4">
    <source>
        <dbReference type="PROSITE-ProRule" id="PRU00317"/>
    </source>
</evidence>
<dbReference type="PANTHER" id="PTHR12537:SF112">
    <property type="entry name" value="FEM-3 MRNA-BINDING FACTOR 1-RELATED"/>
    <property type="match status" value="1"/>
</dbReference>
<evidence type="ECO:0000256" key="2">
    <source>
        <dbReference type="ARBA" id="ARBA00022737"/>
    </source>
</evidence>
<dbReference type="SUPFAM" id="SSF48371">
    <property type="entry name" value="ARM repeat"/>
    <property type="match status" value="1"/>
</dbReference>
<evidence type="ECO:0000313" key="8">
    <source>
        <dbReference type="Proteomes" id="UP000008281"/>
    </source>
</evidence>
<protein>
    <recommendedName>
        <fullName evidence="6">PUM-HD domain-containing protein</fullName>
    </recommendedName>
</protein>
<dbReference type="GO" id="GO:0005634">
    <property type="term" value="C:nucleus"/>
    <property type="evidence" value="ECO:0007669"/>
    <property type="project" value="TreeGrafter"/>
</dbReference>
<dbReference type="GO" id="GO:0010608">
    <property type="term" value="P:post-transcriptional regulation of gene expression"/>
    <property type="evidence" value="ECO:0007669"/>
    <property type="project" value="TreeGrafter"/>
</dbReference>
<evidence type="ECO:0000256" key="3">
    <source>
        <dbReference type="ARBA" id="ARBA00022782"/>
    </source>
</evidence>
<evidence type="ECO:0000256" key="5">
    <source>
        <dbReference type="SAM" id="MobiDB-lite"/>
    </source>
</evidence>
<keyword evidence="1" id="KW-0217">Developmental protein</keyword>
<feature type="region of interest" description="Disordered" evidence="5">
    <location>
        <begin position="1"/>
        <end position="55"/>
    </location>
</feature>
<dbReference type="GO" id="GO:0005737">
    <property type="term" value="C:cytoplasm"/>
    <property type="evidence" value="ECO:0007669"/>
    <property type="project" value="TreeGrafter"/>
</dbReference>
<dbReference type="SMART" id="SM00025">
    <property type="entry name" value="Pumilio"/>
    <property type="match status" value="7"/>
</dbReference>
<keyword evidence="8" id="KW-1185">Reference proteome</keyword>
<feature type="region of interest" description="Disordered" evidence="5">
    <location>
        <begin position="559"/>
        <end position="581"/>
    </location>
</feature>
<sequence length="581" mass="67379">MYRDTFSNSRRARHFGRSTQNNQQTNNQSDYGRSDNHINRRHSRDTYPNEGDFNGPPSLFNLKSLMNFSRNNPDAMIHPFFDESSSDLSFHLSSLALDENNNRRVRTSTSSGQTESKHSKNKDSLSLPSWVYDENHEIRSDLTLRKVVDKGLIPTFAMDKSGCHFLQSNYYGKNTQNVDPYIRERIARDVLSKKEVFLMICKNIFGNFFLQRVIEYSNNEEQDTIKRYIVSDIAALCLDKYACRVVQTALERLEPEYADAIVAAIPRKNRLMAICTDQNANHVIQKIIKRMGLSRWEFLITYLCKTEHDNLLDICEDKYGCRVVQTIVEVLSDDKDEHDQEEKAHCLRRLMNKIMSKCQKLASNEFANYIIQHIIDTPGILSPYRDLVIETCLLRNLLSMSQEKYASHVIERAFELAPLPYIAEMMEEIFDGYVPHPYGFRIDFQETGKDALDILMFHQFGNYVVQRILRICVDAALGDRPTLVDNVDYREKFDSWLSKLYVKVRRDKSRLTRFSSGKKIIDLLERVENAFRYDRRASPYSPTHDVLSALCPSSFFSPPGTSSVDWPSRASSVTSEHPNEY</sequence>
<evidence type="ECO:0000313" key="7">
    <source>
        <dbReference type="EMBL" id="EFO96930.1"/>
    </source>
</evidence>
<dbReference type="EMBL" id="DS268649">
    <property type="protein sequence ID" value="EFO96930.1"/>
    <property type="molecule type" value="Genomic_DNA"/>
</dbReference>
<accession>E3NG45</accession>
<dbReference type="InterPro" id="IPR033133">
    <property type="entry name" value="PUM-HD"/>
</dbReference>
<organism evidence="8">
    <name type="scientific">Caenorhabditis remanei</name>
    <name type="common">Caenorhabditis vulgaris</name>
    <dbReference type="NCBI Taxonomy" id="31234"/>
    <lineage>
        <taxon>Eukaryota</taxon>
        <taxon>Metazoa</taxon>
        <taxon>Ecdysozoa</taxon>
        <taxon>Nematoda</taxon>
        <taxon>Chromadorea</taxon>
        <taxon>Rhabditida</taxon>
        <taxon>Rhabditina</taxon>
        <taxon>Rhabditomorpha</taxon>
        <taxon>Rhabditoidea</taxon>
        <taxon>Rhabditidae</taxon>
        <taxon>Peloderinae</taxon>
        <taxon>Caenorhabditis</taxon>
    </lineage>
</organism>
<dbReference type="InterPro" id="IPR011989">
    <property type="entry name" value="ARM-like"/>
</dbReference>
<dbReference type="HOGENOM" id="CLU_460218_0_0_1"/>
<reference evidence="7" key="1">
    <citation type="submission" date="2007-07" db="EMBL/GenBank/DDBJ databases">
        <title>PCAP assembly of the Caenorhabditis remanei genome.</title>
        <authorList>
            <consortium name="The Caenorhabditis remanei Sequencing Consortium"/>
            <person name="Wilson R.K."/>
        </authorList>
    </citation>
    <scope>NUCLEOTIDE SEQUENCE [LARGE SCALE GENOMIC DNA]</scope>
    <source>
        <strain evidence="7">PB4641</strain>
    </source>
</reference>